<name>A0A6I4VZG0_9BACL</name>
<dbReference type="RefSeq" id="WP_160803303.1">
    <property type="nucleotide sequence ID" value="NZ_WUUL01000023.1"/>
</dbReference>
<proteinExistence type="predicted"/>
<comment type="caution">
    <text evidence="1">The sequence shown here is derived from an EMBL/GenBank/DDBJ whole genome shotgun (WGS) entry which is preliminary data.</text>
</comment>
<evidence type="ECO:0000313" key="1">
    <source>
        <dbReference type="EMBL" id="MXQ55938.1"/>
    </source>
</evidence>
<protein>
    <submittedName>
        <fullName evidence="1">Uncharacterized protein</fullName>
    </submittedName>
</protein>
<evidence type="ECO:0000313" key="2">
    <source>
        <dbReference type="Proteomes" id="UP000430692"/>
    </source>
</evidence>
<dbReference type="Proteomes" id="UP000430692">
    <property type="component" value="Unassembled WGS sequence"/>
</dbReference>
<reference evidence="1 2" key="1">
    <citation type="submission" date="2019-12" db="EMBL/GenBank/DDBJ databases">
        <title>Whole-genome analyses of novel actinobacteria.</title>
        <authorList>
            <person name="Sahin N."/>
            <person name="Saygin H."/>
        </authorList>
    </citation>
    <scope>NUCLEOTIDE SEQUENCE [LARGE SCALE GENOMIC DNA]</scope>
    <source>
        <strain evidence="1 2">KC615</strain>
    </source>
</reference>
<dbReference type="AlphaFoldDB" id="A0A6I4VZG0"/>
<keyword evidence="2" id="KW-1185">Reference proteome</keyword>
<dbReference type="EMBL" id="WUUL01000023">
    <property type="protein sequence ID" value="MXQ55938.1"/>
    <property type="molecule type" value="Genomic_DNA"/>
</dbReference>
<gene>
    <name evidence="1" type="ORF">GSM42_19855</name>
</gene>
<accession>A0A6I4VZG0</accession>
<organism evidence="1 2">
    <name type="scientific">Shimazuella alba</name>
    <dbReference type="NCBI Taxonomy" id="2690964"/>
    <lineage>
        <taxon>Bacteria</taxon>
        <taxon>Bacillati</taxon>
        <taxon>Bacillota</taxon>
        <taxon>Bacilli</taxon>
        <taxon>Bacillales</taxon>
        <taxon>Thermoactinomycetaceae</taxon>
        <taxon>Shimazuella</taxon>
    </lineage>
</organism>
<sequence>MATNHGIVRFTSGSAVVTPGEGNSPITAVKVIVYDNDRSPLEFKNDTYKVTAGEVKVFTNAKNTLLFTPTVKDPVSIQPM</sequence>